<accession>A0A3E4V8F1</accession>
<organism evidence="1 2">
    <name type="scientific">Mediterraneibacter gnavus</name>
    <name type="common">Ruminococcus gnavus</name>
    <dbReference type="NCBI Taxonomy" id="33038"/>
    <lineage>
        <taxon>Bacteria</taxon>
        <taxon>Bacillati</taxon>
        <taxon>Bacillota</taxon>
        <taxon>Clostridia</taxon>
        <taxon>Lachnospirales</taxon>
        <taxon>Lachnospiraceae</taxon>
        <taxon>Mediterraneibacter</taxon>
    </lineage>
</organism>
<gene>
    <name evidence="1" type="ORF">DXC31_06620</name>
</gene>
<name>A0A3E4V8F1_MEDGN</name>
<proteinExistence type="predicted"/>
<protein>
    <submittedName>
        <fullName evidence="1">Uncharacterized protein</fullName>
    </submittedName>
</protein>
<sequence length="76" mass="8953">MNYPKEIMSRKELIQQGYPPEFLRRVWNTPGQQVAFLLNPANKHSAIMYRTSELEKFIQKEMRAAERAMKLQTGVI</sequence>
<dbReference type="Proteomes" id="UP000260808">
    <property type="component" value="Unassembled WGS sequence"/>
</dbReference>
<dbReference type="AlphaFoldDB" id="A0A3E4V8F1"/>
<dbReference type="EMBL" id="QSSX01000012">
    <property type="protein sequence ID" value="RGM23553.1"/>
    <property type="molecule type" value="Genomic_DNA"/>
</dbReference>
<reference evidence="1 2" key="1">
    <citation type="submission" date="2018-08" db="EMBL/GenBank/DDBJ databases">
        <title>A genome reference for cultivated species of the human gut microbiota.</title>
        <authorList>
            <person name="Zou Y."/>
            <person name="Xue W."/>
            <person name="Luo G."/>
        </authorList>
    </citation>
    <scope>NUCLEOTIDE SEQUENCE [LARGE SCALE GENOMIC DNA]</scope>
    <source>
        <strain evidence="1 2">TF01-20-2</strain>
    </source>
</reference>
<dbReference type="RefSeq" id="WP_151165151.1">
    <property type="nucleotide sequence ID" value="NZ_JBCOWA010000123.1"/>
</dbReference>
<evidence type="ECO:0000313" key="1">
    <source>
        <dbReference type="EMBL" id="RGM23553.1"/>
    </source>
</evidence>
<evidence type="ECO:0000313" key="2">
    <source>
        <dbReference type="Proteomes" id="UP000260808"/>
    </source>
</evidence>
<comment type="caution">
    <text evidence="1">The sequence shown here is derived from an EMBL/GenBank/DDBJ whole genome shotgun (WGS) entry which is preliminary data.</text>
</comment>